<keyword evidence="2" id="KW-1185">Reference proteome</keyword>
<name>A0A1M2VC04_TRAPU</name>
<dbReference type="AlphaFoldDB" id="A0A1M2VC04"/>
<dbReference type="Proteomes" id="UP000184267">
    <property type="component" value="Unassembled WGS sequence"/>
</dbReference>
<reference evidence="1 2" key="1">
    <citation type="submission" date="2016-10" db="EMBL/GenBank/DDBJ databases">
        <title>Genome sequence of the basidiomycete white-rot fungus Trametes pubescens.</title>
        <authorList>
            <person name="Makela M.R."/>
            <person name="Granchi Z."/>
            <person name="Peng M."/>
            <person name="De Vries R.P."/>
            <person name="Grigoriev I."/>
            <person name="Riley R."/>
            <person name="Hilden K."/>
        </authorList>
    </citation>
    <scope>NUCLEOTIDE SEQUENCE [LARGE SCALE GENOMIC DNA]</scope>
    <source>
        <strain evidence="1 2">FBCC735</strain>
    </source>
</reference>
<evidence type="ECO:0000313" key="2">
    <source>
        <dbReference type="Proteomes" id="UP000184267"/>
    </source>
</evidence>
<dbReference type="OrthoDB" id="2757502at2759"/>
<evidence type="ECO:0000313" key="1">
    <source>
        <dbReference type="EMBL" id="OJT05104.1"/>
    </source>
</evidence>
<proteinExistence type="predicted"/>
<accession>A0A1M2VC04</accession>
<organism evidence="1 2">
    <name type="scientific">Trametes pubescens</name>
    <name type="common">White-rot fungus</name>
    <dbReference type="NCBI Taxonomy" id="154538"/>
    <lineage>
        <taxon>Eukaryota</taxon>
        <taxon>Fungi</taxon>
        <taxon>Dikarya</taxon>
        <taxon>Basidiomycota</taxon>
        <taxon>Agaricomycotina</taxon>
        <taxon>Agaricomycetes</taxon>
        <taxon>Polyporales</taxon>
        <taxon>Polyporaceae</taxon>
        <taxon>Trametes</taxon>
    </lineage>
</organism>
<gene>
    <name evidence="1" type="ORF">TRAPUB_4169</name>
</gene>
<protein>
    <submittedName>
        <fullName evidence="1">Uncharacterized protein</fullName>
    </submittedName>
</protein>
<comment type="caution">
    <text evidence="1">The sequence shown here is derived from an EMBL/GenBank/DDBJ whole genome shotgun (WGS) entry which is preliminary data.</text>
</comment>
<dbReference type="EMBL" id="MNAD01001491">
    <property type="protein sequence ID" value="OJT05104.1"/>
    <property type="molecule type" value="Genomic_DNA"/>
</dbReference>
<sequence>MAKSKGGASTPRLCPSHWNEYRRQYKAYKVSSKQAEALYEEACKLVDSVQWTCPLPVALGRAERALGATKRCIAALDKEIGERDAHHRRFFTQWTPTAVTFNATA</sequence>